<comment type="caution">
    <text evidence="6">The sequence shown here is derived from an EMBL/GenBank/DDBJ whole genome shotgun (WGS) entry which is preliminary data.</text>
</comment>
<keyword evidence="4 5" id="KW-0472">Membrane</keyword>
<evidence type="ECO:0000313" key="7">
    <source>
        <dbReference type="Proteomes" id="UP000612456"/>
    </source>
</evidence>
<sequence>MSSGFGSLHPAVCFLYYVAAILLAMLLLHPLFLATLILFVLLLNLLHGRAQRARLLRTLPYYLLICGSVAVLNPLFSHRGWYILFYFMDQPVTLEAILYGVIMMLSLLAILLLFLSFQFILPADKFMYLFSAAAPKTSLLTLMTLRLVPLFLRRLRQITIVQGTRRIDVRHGGLRKRLQDGMVLLRVLLMWSLEEALQTADSMKARGYGTARRSSYTVYRMDRRDWIVLLLLGLTALGCCAGWRYGHGVLQIYPRLAPMTFNFGDSLCYGLFSFFLMIPIIVEGQERMIWRKS</sequence>
<evidence type="ECO:0000313" key="6">
    <source>
        <dbReference type="EMBL" id="GGD57525.1"/>
    </source>
</evidence>
<feature type="transmembrane region" description="Helical" evidence="5">
    <location>
        <begin position="266"/>
        <end position="282"/>
    </location>
</feature>
<protein>
    <submittedName>
        <fullName evidence="6">ABC transporter permease</fullName>
    </submittedName>
</protein>
<feature type="transmembrane region" description="Helical" evidence="5">
    <location>
        <begin position="96"/>
        <end position="121"/>
    </location>
</feature>
<organism evidence="6 7">
    <name type="scientific">Paenibacillus nasutitermitis</name>
    <dbReference type="NCBI Taxonomy" id="1652958"/>
    <lineage>
        <taxon>Bacteria</taxon>
        <taxon>Bacillati</taxon>
        <taxon>Bacillota</taxon>
        <taxon>Bacilli</taxon>
        <taxon>Bacillales</taxon>
        <taxon>Paenibacillaceae</taxon>
        <taxon>Paenibacillus</taxon>
    </lineage>
</organism>
<feature type="transmembrane region" description="Helical" evidence="5">
    <location>
        <begin position="14"/>
        <end position="47"/>
    </location>
</feature>
<accession>A0A916YRG3</accession>
<evidence type="ECO:0000256" key="1">
    <source>
        <dbReference type="ARBA" id="ARBA00004141"/>
    </source>
</evidence>
<comment type="subcellular location">
    <subcellularLocation>
        <location evidence="1">Membrane</location>
        <topology evidence="1">Multi-pass membrane protein</topology>
    </subcellularLocation>
</comment>
<dbReference type="CDD" id="cd16914">
    <property type="entry name" value="EcfT"/>
    <property type="match status" value="1"/>
</dbReference>
<proteinExistence type="predicted"/>
<gene>
    <name evidence="6" type="ORF">GCM10010911_14170</name>
</gene>
<keyword evidence="7" id="KW-1185">Reference proteome</keyword>
<dbReference type="Proteomes" id="UP000612456">
    <property type="component" value="Unassembled WGS sequence"/>
</dbReference>
<dbReference type="GO" id="GO:0005886">
    <property type="term" value="C:plasma membrane"/>
    <property type="evidence" value="ECO:0007669"/>
    <property type="project" value="UniProtKB-ARBA"/>
</dbReference>
<dbReference type="EMBL" id="BMHP01000001">
    <property type="protein sequence ID" value="GGD57525.1"/>
    <property type="molecule type" value="Genomic_DNA"/>
</dbReference>
<feature type="transmembrane region" description="Helical" evidence="5">
    <location>
        <begin position="226"/>
        <end position="246"/>
    </location>
</feature>
<keyword evidence="2 5" id="KW-0812">Transmembrane</keyword>
<dbReference type="RefSeq" id="WP_229750118.1">
    <property type="nucleotide sequence ID" value="NZ_BMHP01000001.1"/>
</dbReference>
<evidence type="ECO:0000256" key="5">
    <source>
        <dbReference type="SAM" id="Phobius"/>
    </source>
</evidence>
<reference evidence="6" key="1">
    <citation type="journal article" date="2014" name="Int. J. Syst. Evol. Microbiol.">
        <title>Complete genome sequence of Corynebacterium casei LMG S-19264T (=DSM 44701T), isolated from a smear-ripened cheese.</title>
        <authorList>
            <consortium name="US DOE Joint Genome Institute (JGI-PGF)"/>
            <person name="Walter F."/>
            <person name="Albersmeier A."/>
            <person name="Kalinowski J."/>
            <person name="Ruckert C."/>
        </authorList>
    </citation>
    <scope>NUCLEOTIDE SEQUENCE</scope>
    <source>
        <strain evidence="6">CGMCC 1.15178</strain>
    </source>
</reference>
<name>A0A916YRG3_9BACL</name>
<dbReference type="InterPro" id="IPR003339">
    <property type="entry name" value="ABC/ECF_trnsptr_transmembrane"/>
</dbReference>
<evidence type="ECO:0000256" key="4">
    <source>
        <dbReference type="ARBA" id="ARBA00023136"/>
    </source>
</evidence>
<reference evidence="6" key="2">
    <citation type="submission" date="2020-09" db="EMBL/GenBank/DDBJ databases">
        <authorList>
            <person name="Sun Q."/>
            <person name="Zhou Y."/>
        </authorList>
    </citation>
    <scope>NUCLEOTIDE SEQUENCE</scope>
    <source>
        <strain evidence="6">CGMCC 1.15178</strain>
    </source>
</reference>
<keyword evidence="3 5" id="KW-1133">Transmembrane helix</keyword>
<evidence type="ECO:0000256" key="3">
    <source>
        <dbReference type="ARBA" id="ARBA00022989"/>
    </source>
</evidence>
<evidence type="ECO:0000256" key="2">
    <source>
        <dbReference type="ARBA" id="ARBA00022692"/>
    </source>
</evidence>
<feature type="transmembrane region" description="Helical" evidence="5">
    <location>
        <begin position="59"/>
        <end position="76"/>
    </location>
</feature>
<dbReference type="Pfam" id="PF02361">
    <property type="entry name" value="CbiQ"/>
    <property type="match status" value="1"/>
</dbReference>
<dbReference type="AlphaFoldDB" id="A0A916YRG3"/>